<dbReference type="InterPro" id="IPR017871">
    <property type="entry name" value="ABC_transporter-like_CS"/>
</dbReference>
<keyword evidence="3 6" id="KW-0067">ATP-binding</keyword>
<dbReference type="EMBL" id="SLXO01000001">
    <property type="protein sequence ID" value="TCP38296.1"/>
    <property type="molecule type" value="Genomic_DNA"/>
</dbReference>
<dbReference type="GO" id="GO:0016887">
    <property type="term" value="F:ATP hydrolysis activity"/>
    <property type="evidence" value="ECO:0007669"/>
    <property type="project" value="InterPro"/>
</dbReference>
<comment type="caution">
    <text evidence="6">The sequence shown here is derived from an EMBL/GenBank/DDBJ whole genome shotgun (WGS) entry which is preliminary data.</text>
</comment>
<dbReference type="InterPro" id="IPR027417">
    <property type="entry name" value="P-loop_NTPase"/>
</dbReference>
<accession>A0A4V2SQB2</accession>
<sequence length="630" mass="69220">MLHINGLTYRIGDRVLLDNATVAIPAGHKVGIVGRNGTGKSTLLRLIMGELEAEGGEINIHPRATVRMVAQEAPDGPQSLLDTVLAADPELTRLEAAARTETDPHRLAEIHTRLADIDAAAAPARAGAILSGLGFDAEAQARACQTFSGGWRMRVALACALFTAPDLLLLDEPTNYLDLEGVMWLETFLKTYPRTVLVVSHDRDLLNSGVGHILHLWHGRLSLYTGGYDRFEARRAEAAEQQAQFKAKRDAERRRLQAFVDRFRAKASKARQAQSRLKMLERLKPVQGIIEDETTPFTFPKPEPLSPPIVALEDVAVGYAADRPVLKRLNLRIDMDDRIALLGKNGNGKSTFAKLLSRRLKPMDGRITTPKTLKVGYFAQHQLDELRPKATPYDHMRDLMPEHPEARVRARLGAFGFSADKADRAVETLSGGEKARLLFSLMAFNAPQLMILDEPTNHLDIDSRAALMEAINAYEGAVLLISHDRYLLQACADRLWVAEGGAVQPFDGDLDDYRAHLLDRRSGSGGGRKTGSPRHAARRKSAEARTRLAPLKKRVAEAEAEHARLAAKREKVEKALASPKLYDGSDPQADKKAAILRGEARQLKQAEDAAEEAWLDALEALEAAEAGTVA</sequence>
<evidence type="ECO:0000256" key="3">
    <source>
        <dbReference type="ARBA" id="ARBA00022840"/>
    </source>
</evidence>
<dbReference type="SUPFAM" id="SSF52540">
    <property type="entry name" value="P-loop containing nucleoside triphosphate hydrolases"/>
    <property type="match status" value="2"/>
</dbReference>
<proteinExistence type="predicted"/>
<evidence type="ECO:0000313" key="7">
    <source>
        <dbReference type="Proteomes" id="UP000295399"/>
    </source>
</evidence>
<dbReference type="InterPro" id="IPR032781">
    <property type="entry name" value="ABC_tran_Xtn"/>
</dbReference>
<dbReference type="InterPro" id="IPR003593">
    <property type="entry name" value="AAA+_ATPase"/>
</dbReference>
<gene>
    <name evidence="6" type="ORF">EV659_101195</name>
</gene>
<dbReference type="FunFam" id="3.40.50.300:FF:001092">
    <property type="entry name" value="ATP-binding cassette sub-family F member 2"/>
    <property type="match status" value="1"/>
</dbReference>
<dbReference type="FunCoup" id="A0A4V2SQB2">
    <property type="interactions" value="468"/>
</dbReference>
<dbReference type="GO" id="GO:0005524">
    <property type="term" value="F:ATP binding"/>
    <property type="evidence" value="ECO:0007669"/>
    <property type="project" value="UniProtKB-KW"/>
</dbReference>
<evidence type="ECO:0000259" key="5">
    <source>
        <dbReference type="PROSITE" id="PS50893"/>
    </source>
</evidence>
<dbReference type="AlphaFoldDB" id="A0A4V2SQB2"/>
<dbReference type="CDD" id="cd03221">
    <property type="entry name" value="ABCF_EF-3"/>
    <property type="match status" value="2"/>
</dbReference>
<evidence type="ECO:0000256" key="4">
    <source>
        <dbReference type="SAM" id="MobiDB-lite"/>
    </source>
</evidence>
<dbReference type="PROSITE" id="PS00211">
    <property type="entry name" value="ABC_TRANSPORTER_1"/>
    <property type="match status" value="2"/>
</dbReference>
<keyword evidence="1" id="KW-0677">Repeat</keyword>
<dbReference type="Gene3D" id="3.40.50.300">
    <property type="entry name" value="P-loop containing nucleotide triphosphate hydrolases"/>
    <property type="match status" value="2"/>
</dbReference>
<keyword evidence="2" id="KW-0547">Nucleotide-binding</keyword>
<feature type="region of interest" description="Disordered" evidence="4">
    <location>
        <begin position="519"/>
        <end position="553"/>
    </location>
</feature>
<dbReference type="InterPro" id="IPR050611">
    <property type="entry name" value="ABCF"/>
</dbReference>
<dbReference type="PANTHER" id="PTHR19211:SF14">
    <property type="entry name" value="ATP-BINDING CASSETTE SUB-FAMILY F MEMBER 1"/>
    <property type="match status" value="1"/>
</dbReference>
<dbReference type="PROSITE" id="PS50893">
    <property type="entry name" value="ABC_TRANSPORTER_2"/>
    <property type="match status" value="2"/>
</dbReference>
<dbReference type="InterPro" id="IPR003439">
    <property type="entry name" value="ABC_transporter-like_ATP-bd"/>
</dbReference>
<reference evidence="6 7" key="1">
    <citation type="submission" date="2019-03" db="EMBL/GenBank/DDBJ databases">
        <title>Genomic Encyclopedia of Type Strains, Phase IV (KMG-IV): sequencing the most valuable type-strain genomes for metagenomic binning, comparative biology and taxonomic classification.</title>
        <authorList>
            <person name="Goeker M."/>
        </authorList>
    </citation>
    <scope>NUCLEOTIDE SEQUENCE [LARGE SCALE GENOMIC DNA]</scope>
    <source>
        <strain evidence="6 7">DSM 2132</strain>
    </source>
</reference>
<dbReference type="FunFam" id="3.40.50.300:FF:000011">
    <property type="entry name" value="Putative ABC transporter ATP-binding component"/>
    <property type="match status" value="1"/>
</dbReference>
<dbReference type="SMART" id="SM00382">
    <property type="entry name" value="AAA"/>
    <property type="match status" value="2"/>
</dbReference>
<dbReference type="Proteomes" id="UP000295399">
    <property type="component" value="Unassembled WGS sequence"/>
</dbReference>
<dbReference type="OrthoDB" id="9808609at2"/>
<protein>
    <submittedName>
        <fullName evidence="6">ATP-binding cassette subfamily F protein 3</fullName>
    </submittedName>
</protein>
<keyword evidence="7" id="KW-1185">Reference proteome</keyword>
<dbReference type="InParanoid" id="A0A4V2SQB2"/>
<feature type="domain" description="ABC transporter" evidence="5">
    <location>
        <begin position="2"/>
        <end position="243"/>
    </location>
</feature>
<dbReference type="Pfam" id="PF00005">
    <property type="entry name" value="ABC_tran"/>
    <property type="match status" value="2"/>
</dbReference>
<dbReference type="Pfam" id="PF12848">
    <property type="entry name" value="ABC_tran_Xtn"/>
    <property type="match status" value="1"/>
</dbReference>
<evidence type="ECO:0000256" key="2">
    <source>
        <dbReference type="ARBA" id="ARBA00022741"/>
    </source>
</evidence>
<name>A0A4V2SQB2_RHOSA</name>
<evidence type="ECO:0000256" key="1">
    <source>
        <dbReference type="ARBA" id="ARBA00022737"/>
    </source>
</evidence>
<organism evidence="6 7">
    <name type="scientific">Rhodothalassium salexigens DSM 2132</name>
    <dbReference type="NCBI Taxonomy" id="1188247"/>
    <lineage>
        <taxon>Bacteria</taxon>
        <taxon>Pseudomonadati</taxon>
        <taxon>Pseudomonadota</taxon>
        <taxon>Alphaproteobacteria</taxon>
        <taxon>Rhodothalassiales</taxon>
        <taxon>Rhodothalassiaceae</taxon>
        <taxon>Rhodothalassium</taxon>
    </lineage>
</organism>
<dbReference type="RefSeq" id="WP_132706631.1">
    <property type="nucleotide sequence ID" value="NZ_JACIGF010000001.1"/>
</dbReference>
<dbReference type="PANTHER" id="PTHR19211">
    <property type="entry name" value="ATP-BINDING TRANSPORT PROTEIN-RELATED"/>
    <property type="match status" value="1"/>
</dbReference>
<evidence type="ECO:0000313" key="6">
    <source>
        <dbReference type="EMBL" id="TCP38296.1"/>
    </source>
</evidence>
<feature type="domain" description="ABC transporter" evidence="5">
    <location>
        <begin position="310"/>
        <end position="525"/>
    </location>
</feature>